<dbReference type="AlphaFoldDB" id="A0A8J3QGY1"/>
<accession>A0A8J3QGY1</accession>
<dbReference type="RefSeq" id="WP_203913164.1">
    <property type="nucleotide sequence ID" value="NZ_BONY01000068.1"/>
</dbReference>
<keyword evidence="2" id="KW-1185">Reference proteome</keyword>
<reference evidence="1" key="1">
    <citation type="submission" date="2021-01" db="EMBL/GenBank/DDBJ databases">
        <title>Whole genome shotgun sequence of Rhizocola hellebori NBRC 109834.</title>
        <authorList>
            <person name="Komaki H."/>
            <person name="Tamura T."/>
        </authorList>
    </citation>
    <scope>NUCLEOTIDE SEQUENCE</scope>
    <source>
        <strain evidence="1">NBRC 109834</strain>
    </source>
</reference>
<gene>
    <name evidence="1" type="ORF">Rhe02_74940</name>
</gene>
<evidence type="ECO:0000313" key="2">
    <source>
        <dbReference type="Proteomes" id="UP000612899"/>
    </source>
</evidence>
<proteinExistence type="predicted"/>
<name>A0A8J3QGY1_9ACTN</name>
<dbReference type="EMBL" id="BONY01000068">
    <property type="protein sequence ID" value="GIH09427.1"/>
    <property type="molecule type" value="Genomic_DNA"/>
</dbReference>
<organism evidence="1 2">
    <name type="scientific">Rhizocola hellebori</name>
    <dbReference type="NCBI Taxonomy" id="1392758"/>
    <lineage>
        <taxon>Bacteria</taxon>
        <taxon>Bacillati</taxon>
        <taxon>Actinomycetota</taxon>
        <taxon>Actinomycetes</taxon>
        <taxon>Micromonosporales</taxon>
        <taxon>Micromonosporaceae</taxon>
        <taxon>Rhizocola</taxon>
    </lineage>
</organism>
<evidence type="ECO:0000313" key="1">
    <source>
        <dbReference type="EMBL" id="GIH09427.1"/>
    </source>
</evidence>
<dbReference type="Proteomes" id="UP000612899">
    <property type="component" value="Unassembled WGS sequence"/>
</dbReference>
<protein>
    <recommendedName>
        <fullName evidence="3">Excreted virulence factor EspC, type VII ESX diderm</fullName>
    </recommendedName>
</protein>
<comment type="caution">
    <text evidence="1">The sequence shown here is derived from an EMBL/GenBank/DDBJ whole genome shotgun (WGS) entry which is preliminary data.</text>
</comment>
<evidence type="ECO:0008006" key="3">
    <source>
        <dbReference type="Google" id="ProtNLM"/>
    </source>
</evidence>
<sequence length="103" mass="11016">MVAPDDGFVVKPDELIEMMSSVARAGSDLSNGLDKVRDGLMLPSTVGAGWEVDAPLARCANDWLQQMLALKAATSRASENLAKSAQSYMDTEGDVCVLPEEEQ</sequence>